<dbReference type="Gene3D" id="3.40.50.1860">
    <property type="match status" value="2"/>
</dbReference>
<dbReference type="PANTHER" id="PTHR21198">
    <property type="entry name" value="GLUTAMATE RACEMASE"/>
    <property type="match status" value="1"/>
</dbReference>
<evidence type="ECO:0000256" key="3">
    <source>
        <dbReference type="ARBA" id="ARBA00022960"/>
    </source>
</evidence>
<feature type="active site" description="Proton donor/acceptor" evidence="7">
    <location>
        <position position="72"/>
    </location>
</feature>
<comment type="catalytic activity">
    <reaction evidence="1 7">
        <text>L-glutamate = D-glutamate</text>
        <dbReference type="Rhea" id="RHEA:12813"/>
        <dbReference type="ChEBI" id="CHEBI:29985"/>
        <dbReference type="ChEBI" id="CHEBI:29986"/>
        <dbReference type="EC" id="5.1.1.3"/>
    </reaction>
</comment>
<evidence type="ECO:0000256" key="7">
    <source>
        <dbReference type="HAMAP-Rule" id="MF_00258"/>
    </source>
</evidence>
<evidence type="ECO:0000313" key="9">
    <source>
        <dbReference type="Proteomes" id="UP000178184"/>
    </source>
</evidence>
<comment type="caution">
    <text evidence="8">The sequence shown here is derived from an EMBL/GenBank/DDBJ whole genome shotgun (WGS) entry which is preliminary data.</text>
</comment>
<evidence type="ECO:0000313" key="8">
    <source>
        <dbReference type="EMBL" id="OGI84242.1"/>
    </source>
</evidence>
<keyword evidence="5 7" id="KW-0413">Isomerase</keyword>
<dbReference type="AlphaFoldDB" id="A0A1F6WQQ2"/>
<keyword evidence="6 7" id="KW-0961">Cell wall biogenesis/degradation</keyword>
<dbReference type="GO" id="GO:0008881">
    <property type="term" value="F:glutamate racemase activity"/>
    <property type="evidence" value="ECO:0007669"/>
    <property type="project" value="UniProtKB-UniRule"/>
</dbReference>
<reference evidence="8 9" key="1">
    <citation type="journal article" date="2016" name="Nat. Commun.">
        <title>Thousands of microbial genomes shed light on interconnected biogeochemical processes in an aquifer system.</title>
        <authorList>
            <person name="Anantharaman K."/>
            <person name="Brown C.T."/>
            <person name="Hug L.A."/>
            <person name="Sharon I."/>
            <person name="Castelle C.J."/>
            <person name="Probst A.J."/>
            <person name="Thomas B.C."/>
            <person name="Singh A."/>
            <person name="Wilkins M.J."/>
            <person name="Karaoz U."/>
            <person name="Brodie E.L."/>
            <person name="Williams K.H."/>
            <person name="Hubbard S.S."/>
            <person name="Banfield J.F."/>
        </authorList>
    </citation>
    <scope>NUCLEOTIDE SEQUENCE [LARGE SCALE GENOMIC DNA]</scope>
</reference>
<feature type="binding site" evidence="7">
    <location>
        <begin position="8"/>
        <end position="9"/>
    </location>
    <ligand>
        <name>substrate</name>
    </ligand>
</feature>
<evidence type="ECO:0000256" key="2">
    <source>
        <dbReference type="ARBA" id="ARBA00013090"/>
    </source>
</evidence>
<comment type="similarity">
    <text evidence="7">Belongs to the aspartate/glutamate racemases family.</text>
</comment>
<dbReference type="GO" id="GO:0008360">
    <property type="term" value="P:regulation of cell shape"/>
    <property type="evidence" value="ECO:0007669"/>
    <property type="project" value="UniProtKB-KW"/>
</dbReference>
<dbReference type="InterPro" id="IPR033134">
    <property type="entry name" value="Asp/Glu_racemase_AS_2"/>
</dbReference>
<evidence type="ECO:0000256" key="4">
    <source>
        <dbReference type="ARBA" id="ARBA00022984"/>
    </source>
</evidence>
<name>A0A1F6WQQ2_9BACT</name>
<evidence type="ECO:0000256" key="1">
    <source>
        <dbReference type="ARBA" id="ARBA00001602"/>
    </source>
</evidence>
<dbReference type="GO" id="GO:0009252">
    <property type="term" value="P:peptidoglycan biosynthetic process"/>
    <property type="evidence" value="ECO:0007669"/>
    <property type="project" value="UniProtKB-UniRule"/>
</dbReference>
<dbReference type="HAMAP" id="MF_00258">
    <property type="entry name" value="Glu_racemase"/>
    <property type="match status" value="1"/>
</dbReference>
<dbReference type="GO" id="GO:0071555">
    <property type="term" value="P:cell wall organization"/>
    <property type="evidence" value="ECO:0007669"/>
    <property type="project" value="UniProtKB-KW"/>
</dbReference>
<dbReference type="Pfam" id="PF01177">
    <property type="entry name" value="Asp_Glu_race"/>
    <property type="match status" value="1"/>
</dbReference>
<dbReference type="EMBL" id="MFUO01000005">
    <property type="protein sequence ID" value="OGI84242.1"/>
    <property type="molecule type" value="Genomic_DNA"/>
</dbReference>
<comment type="pathway">
    <text evidence="7">Cell wall biogenesis; peptidoglycan biosynthesis.</text>
</comment>
<keyword evidence="3 7" id="KW-0133">Cell shape</keyword>
<accession>A0A1F6WQQ2</accession>
<feature type="active site" description="Proton donor/acceptor" evidence="7">
    <location>
        <position position="184"/>
    </location>
</feature>
<feature type="binding site" evidence="7">
    <location>
        <begin position="185"/>
        <end position="186"/>
    </location>
    <ligand>
        <name>substrate</name>
    </ligand>
</feature>
<evidence type="ECO:0000256" key="5">
    <source>
        <dbReference type="ARBA" id="ARBA00023235"/>
    </source>
</evidence>
<dbReference type="NCBIfam" id="TIGR00067">
    <property type="entry name" value="glut_race"/>
    <property type="match status" value="1"/>
</dbReference>
<dbReference type="STRING" id="1801764.A2903_02420"/>
<dbReference type="SUPFAM" id="SSF53681">
    <property type="entry name" value="Aspartate/glutamate racemase"/>
    <property type="match status" value="2"/>
</dbReference>
<gene>
    <name evidence="7" type="primary">murI</name>
    <name evidence="8" type="ORF">A2903_02420</name>
</gene>
<proteinExistence type="inferred from homology"/>
<dbReference type="PROSITE" id="PS00924">
    <property type="entry name" value="ASP_GLU_RACEMASE_2"/>
    <property type="match status" value="1"/>
</dbReference>
<dbReference type="UniPathway" id="UPA00219"/>
<dbReference type="InterPro" id="IPR015942">
    <property type="entry name" value="Asp/Glu/hydantoin_racemase"/>
</dbReference>
<dbReference type="PANTHER" id="PTHR21198:SF2">
    <property type="entry name" value="GLUTAMATE RACEMASE"/>
    <property type="match status" value="1"/>
</dbReference>
<dbReference type="InterPro" id="IPR001920">
    <property type="entry name" value="Asp/Glu_race"/>
</dbReference>
<dbReference type="EC" id="5.1.1.3" evidence="2 7"/>
<protein>
    <recommendedName>
        <fullName evidence="2 7">Glutamate racemase</fullName>
        <ecNumber evidence="2 7">5.1.1.3</ecNumber>
    </recommendedName>
</protein>
<dbReference type="InterPro" id="IPR004391">
    <property type="entry name" value="Glu_race"/>
</dbReference>
<dbReference type="FunFam" id="3.40.50.1860:FF:000001">
    <property type="entry name" value="Glutamate racemase"/>
    <property type="match status" value="1"/>
</dbReference>
<feature type="binding site" evidence="7">
    <location>
        <begin position="40"/>
        <end position="41"/>
    </location>
    <ligand>
        <name>substrate</name>
    </ligand>
</feature>
<evidence type="ECO:0000256" key="6">
    <source>
        <dbReference type="ARBA" id="ARBA00023316"/>
    </source>
</evidence>
<dbReference type="Proteomes" id="UP000178184">
    <property type="component" value="Unassembled WGS sequence"/>
</dbReference>
<comment type="function">
    <text evidence="7">Provides the (R)-glutamate required for cell wall biosynthesis.</text>
</comment>
<organism evidence="8 9">
    <name type="scientific">Candidatus Nomurabacteria bacterium RIFCSPLOWO2_01_FULL_33_17</name>
    <dbReference type="NCBI Taxonomy" id="1801764"/>
    <lineage>
        <taxon>Bacteria</taxon>
        <taxon>Candidatus Nomuraibacteriota</taxon>
    </lineage>
</organism>
<sequence>MSKIGIFDSGVGGLTIARAISDLLPNEQIIYFGDSAHSPYGNKPFELVREYSKEITKFLIKEKKCDCIIIACHTASAAAYEYLRDSFKGTPIISVIDPVVEYLVTDDSIKKIGIIATATTVNSGSYQEKLTRRKSSLLYSILPTPLLAPMIEEGFYKGAISKEIIHNYLAKPQLAEIDTLVLACTHYPLIKQEIAEYYTGRIKIIDATNIVADKVKKILEKEGLISTKRESPDEYYISEYKESFEKNAEIFFGKPVHLELKEI</sequence>
<keyword evidence="4 7" id="KW-0573">Peptidoglycan synthesis</keyword>
<comment type="caution">
    <text evidence="7">Lacks conserved residue(s) required for the propagation of feature annotation.</text>
</comment>